<protein>
    <submittedName>
        <fullName evidence="3">Uncharacterized protein</fullName>
    </submittedName>
</protein>
<dbReference type="Proteomes" id="UP001165080">
    <property type="component" value="Unassembled WGS sequence"/>
</dbReference>
<evidence type="ECO:0000313" key="3">
    <source>
        <dbReference type="EMBL" id="GLC55718.1"/>
    </source>
</evidence>
<feature type="region of interest" description="Disordered" evidence="2">
    <location>
        <begin position="1"/>
        <end position="53"/>
    </location>
</feature>
<feature type="coiled-coil region" evidence="1">
    <location>
        <begin position="264"/>
        <end position="291"/>
    </location>
</feature>
<evidence type="ECO:0000256" key="2">
    <source>
        <dbReference type="SAM" id="MobiDB-lite"/>
    </source>
</evidence>
<proteinExistence type="predicted"/>
<feature type="coiled-coil region" evidence="1">
    <location>
        <begin position="328"/>
        <end position="401"/>
    </location>
</feature>
<keyword evidence="4" id="KW-1185">Reference proteome</keyword>
<accession>A0A9W6BPF0</accession>
<reference evidence="3 4" key="1">
    <citation type="journal article" date="2023" name="Commun. Biol.">
        <title>Reorganization of the ancestral sex-determining regions during the evolution of trioecy in Pleodorina starrii.</title>
        <authorList>
            <person name="Takahashi K."/>
            <person name="Suzuki S."/>
            <person name="Kawai-Toyooka H."/>
            <person name="Yamamoto K."/>
            <person name="Hamaji T."/>
            <person name="Ootsuki R."/>
            <person name="Yamaguchi H."/>
            <person name="Kawachi M."/>
            <person name="Higashiyama T."/>
            <person name="Nozaki H."/>
        </authorList>
    </citation>
    <scope>NUCLEOTIDE SEQUENCE [LARGE SCALE GENOMIC DNA]</scope>
    <source>
        <strain evidence="3 4">NIES-4479</strain>
    </source>
</reference>
<keyword evidence="1" id="KW-0175">Coiled coil</keyword>
<evidence type="ECO:0000313" key="4">
    <source>
        <dbReference type="Proteomes" id="UP001165080"/>
    </source>
</evidence>
<sequence>MPTAGEQIGKLLTIKANEESKGRSRHPRAPAIFRETSLDTHKTAPPEYFGPSIVPERKEVPTRLNSAARRATTRQQRAALESLNRTSQLTASGEVRSVFVPSPEQLPVCAAAAERRANVGASEWALIDTLDVALLVGEREVVARRTREAQAAQKAALDRQMGQLQTVKAASEALKAAEREEVHASILLHQAQTRQRLDGQRVAAMQLRTERENMLAEVRAAKEAAQAAKRREEQRQAAAIAAALEADRHAAMLAAMDAREAAARTRVENEVMQAQRRQEAAEQRRADAETSRRMAEMMLAQERARDGQAEAIQAAVAARAGRSGTKAMDDKRALLERQERLIAEAAREAERQEEERLAAEAEKRARQKAEMYDVNEELKRVKAAREAAAREEERRAKAAADAQSAADRAEVARAVAASRERTKLTKQIVASQRDEVHVKAKYEDVFMTEQERRLNKQLLEQARVVVGEPKQFKVIIR</sequence>
<evidence type="ECO:0000256" key="1">
    <source>
        <dbReference type="SAM" id="Coils"/>
    </source>
</evidence>
<dbReference type="OrthoDB" id="550496at2759"/>
<dbReference type="AlphaFoldDB" id="A0A9W6BPF0"/>
<comment type="caution">
    <text evidence="3">The sequence shown here is derived from an EMBL/GenBank/DDBJ whole genome shotgun (WGS) entry which is preliminary data.</text>
</comment>
<name>A0A9W6BPF0_9CHLO</name>
<dbReference type="EMBL" id="BRXU01000013">
    <property type="protein sequence ID" value="GLC55718.1"/>
    <property type="molecule type" value="Genomic_DNA"/>
</dbReference>
<feature type="coiled-coil region" evidence="1">
    <location>
        <begin position="204"/>
        <end position="235"/>
    </location>
</feature>
<organism evidence="3 4">
    <name type="scientific">Pleodorina starrii</name>
    <dbReference type="NCBI Taxonomy" id="330485"/>
    <lineage>
        <taxon>Eukaryota</taxon>
        <taxon>Viridiplantae</taxon>
        <taxon>Chlorophyta</taxon>
        <taxon>core chlorophytes</taxon>
        <taxon>Chlorophyceae</taxon>
        <taxon>CS clade</taxon>
        <taxon>Chlamydomonadales</taxon>
        <taxon>Volvocaceae</taxon>
        <taxon>Pleodorina</taxon>
    </lineage>
</organism>
<gene>
    <name evidence="3" type="primary">PLEST001884</name>
    <name evidence="3" type="ORF">PLESTB_001018200</name>
</gene>